<dbReference type="InterPro" id="IPR001279">
    <property type="entry name" value="Metallo-B-lactamas"/>
</dbReference>
<dbReference type="GO" id="GO:0047585">
    <property type="term" value="F:4-pyridoxolactonase activity"/>
    <property type="evidence" value="ECO:0007669"/>
    <property type="project" value="UniProtKB-EC"/>
</dbReference>
<dbReference type="GO" id="GO:0046872">
    <property type="term" value="F:metal ion binding"/>
    <property type="evidence" value="ECO:0007669"/>
    <property type="project" value="UniProtKB-KW"/>
</dbReference>
<dbReference type="AlphaFoldDB" id="A0A158GQ45"/>
<name>A0A158GQ45_9BURK</name>
<evidence type="ECO:0000256" key="4">
    <source>
        <dbReference type="ARBA" id="ARBA00022801"/>
    </source>
</evidence>
<dbReference type="PANTHER" id="PTHR42978:SF2">
    <property type="entry name" value="102 KBASES UNSTABLE REGION: FROM 1 TO 119443"/>
    <property type="match status" value="1"/>
</dbReference>
<dbReference type="SMART" id="SM00849">
    <property type="entry name" value="Lactamase_B"/>
    <property type="match status" value="1"/>
</dbReference>
<sequence>MKKTKVYLLDGGSMALDRSYLYLNAGLTGDERFPVYGVLIDHPEGRFIFDTGFDFGHTCETVPFTKPSQTPVQTIPGQLDLLRVRPSEITHVINSHYHIDHCGGNKHCSHATTICHKCELEAFRFPQESEKLGYSDTSFAPHLRDQPADDALGSGELDIFTPRFETLTGDQEIAKGVYLFETLGHTAGHYSLMVKLAHRRPMLFTADACYSQKNLDMMCIQAGNRDEDQTRASMQRLKDLAELHDADLFFSHDAESYANYQKAPYAYT</sequence>
<feature type="domain" description="Metallo-beta-lactamase" evidence="6">
    <location>
        <begin position="34"/>
        <end position="252"/>
    </location>
</feature>
<comment type="cofactor">
    <cofactor evidence="1">
        <name>Zn(2+)</name>
        <dbReference type="ChEBI" id="CHEBI:29105"/>
    </cofactor>
</comment>
<dbReference type="EMBL" id="FCOK02000018">
    <property type="protein sequence ID" value="SAL34215.1"/>
    <property type="molecule type" value="Genomic_DNA"/>
</dbReference>
<dbReference type="EC" id="3.1.1.27" evidence="7"/>
<gene>
    <name evidence="7" type="ORF">AWB69_03118</name>
</gene>
<organism evidence="7 8">
    <name type="scientific">Caballeronia udeis</name>
    <dbReference type="NCBI Taxonomy" id="1232866"/>
    <lineage>
        <taxon>Bacteria</taxon>
        <taxon>Pseudomonadati</taxon>
        <taxon>Pseudomonadota</taxon>
        <taxon>Betaproteobacteria</taxon>
        <taxon>Burkholderiales</taxon>
        <taxon>Burkholderiaceae</taxon>
        <taxon>Caballeronia</taxon>
    </lineage>
</organism>
<dbReference type="PANTHER" id="PTHR42978">
    <property type="entry name" value="QUORUM-QUENCHING LACTONASE YTNP-RELATED-RELATED"/>
    <property type="match status" value="1"/>
</dbReference>
<evidence type="ECO:0000313" key="7">
    <source>
        <dbReference type="EMBL" id="SAL34215.1"/>
    </source>
</evidence>
<evidence type="ECO:0000256" key="5">
    <source>
        <dbReference type="ARBA" id="ARBA00022833"/>
    </source>
</evidence>
<dbReference type="Gene3D" id="3.60.15.10">
    <property type="entry name" value="Ribonuclease Z/Hydroxyacylglutathione hydrolase-like"/>
    <property type="match status" value="1"/>
</dbReference>
<keyword evidence="4 7" id="KW-0378">Hydrolase</keyword>
<accession>A0A158GQ45</accession>
<dbReference type="InterPro" id="IPR036866">
    <property type="entry name" value="RibonucZ/Hydroxyglut_hydro"/>
</dbReference>
<reference evidence="7 8" key="1">
    <citation type="submission" date="2016-01" db="EMBL/GenBank/DDBJ databases">
        <authorList>
            <person name="Oliw E.H."/>
        </authorList>
    </citation>
    <scope>NUCLEOTIDE SEQUENCE [LARGE SCALE GENOMIC DNA]</scope>
    <source>
        <strain evidence="7">LMG 27134</strain>
    </source>
</reference>
<evidence type="ECO:0000313" key="8">
    <source>
        <dbReference type="Proteomes" id="UP000054683"/>
    </source>
</evidence>
<protein>
    <submittedName>
        <fullName evidence="7">4-pyridoxolactonase</fullName>
        <ecNumber evidence="7">3.1.1.27</ecNumber>
    </submittedName>
</protein>
<dbReference type="SUPFAM" id="SSF56281">
    <property type="entry name" value="Metallo-hydrolase/oxidoreductase"/>
    <property type="match status" value="1"/>
</dbReference>
<evidence type="ECO:0000256" key="3">
    <source>
        <dbReference type="ARBA" id="ARBA00022723"/>
    </source>
</evidence>
<evidence type="ECO:0000256" key="2">
    <source>
        <dbReference type="ARBA" id="ARBA00007749"/>
    </source>
</evidence>
<keyword evidence="3" id="KW-0479">Metal-binding</keyword>
<proteinExistence type="inferred from homology"/>
<dbReference type="CDD" id="cd07729">
    <property type="entry name" value="AHL_lactonase_MBL-fold"/>
    <property type="match status" value="1"/>
</dbReference>
<evidence type="ECO:0000256" key="1">
    <source>
        <dbReference type="ARBA" id="ARBA00001947"/>
    </source>
</evidence>
<dbReference type="InterPro" id="IPR051013">
    <property type="entry name" value="MBL_superfamily_lactonases"/>
</dbReference>
<evidence type="ECO:0000259" key="6">
    <source>
        <dbReference type="SMART" id="SM00849"/>
    </source>
</evidence>
<keyword evidence="5" id="KW-0862">Zinc</keyword>
<dbReference type="Proteomes" id="UP000054683">
    <property type="component" value="Unassembled WGS sequence"/>
</dbReference>
<dbReference type="Pfam" id="PF00753">
    <property type="entry name" value="Lactamase_B"/>
    <property type="match status" value="1"/>
</dbReference>
<comment type="similarity">
    <text evidence="2">Belongs to the metallo-beta-lactamase superfamily.</text>
</comment>
<dbReference type="RefSeq" id="WP_063977817.1">
    <property type="nucleotide sequence ID" value="NZ_FCOK02000018.1"/>
</dbReference>